<keyword evidence="2" id="KW-1185">Reference proteome</keyword>
<name>A0ABD1NYA7_9LAMI</name>
<sequence length="169" mass="19236">MVSGRLPTTAVTHNPTHSIFQLFFNPHSLSIAAAAKKLIHSSILLIPRCELPSNRFRTAAAVDPSPQRRRSSEAEFYLLRWKRKKKSYVVAEGLMKDACKTSLKLEKVLKETLASTKYESVSSLKSLFHKHNLLFHLNLSFIKMPLHMEIDLAFRATVPIISHFPKLDI</sequence>
<reference evidence="2" key="1">
    <citation type="submission" date="2024-07" db="EMBL/GenBank/DDBJ databases">
        <title>Two chromosome-level genome assemblies of Korean endemic species Abeliophyllum distichum and Forsythia ovata (Oleaceae).</title>
        <authorList>
            <person name="Jang H."/>
        </authorList>
    </citation>
    <scope>NUCLEOTIDE SEQUENCE [LARGE SCALE GENOMIC DNA]</scope>
</reference>
<organism evidence="1 2">
    <name type="scientific">Forsythia ovata</name>
    <dbReference type="NCBI Taxonomy" id="205694"/>
    <lineage>
        <taxon>Eukaryota</taxon>
        <taxon>Viridiplantae</taxon>
        <taxon>Streptophyta</taxon>
        <taxon>Embryophyta</taxon>
        <taxon>Tracheophyta</taxon>
        <taxon>Spermatophyta</taxon>
        <taxon>Magnoliopsida</taxon>
        <taxon>eudicotyledons</taxon>
        <taxon>Gunneridae</taxon>
        <taxon>Pentapetalae</taxon>
        <taxon>asterids</taxon>
        <taxon>lamiids</taxon>
        <taxon>Lamiales</taxon>
        <taxon>Oleaceae</taxon>
        <taxon>Forsythieae</taxon>
        <taxon>Forsythia</taxon>
    </lineage>
</organism>
<gene>
    <name evidence="1" type="ORF">Fot_56777</name>
</gene>
<proteinExistence type="predicted"/>
<accession>A0ABD1NYA7</accession>
<evidence type="ECO:0000313" key="2">
    <source>
        <dbReference type="Proteomes" id="UP001604277"/>
    </source>
</evidence>
<evidence type="ECO:0000313" key="1">
    <source>
        <dbReference type="EMBL" id="KAL2456597.1"/>
    </source>
</evidence>
<dbReference type="Proteomes" id="UP001604277">
    <property type="component" value="Unassembled WGS sequence"/>
</dbReference>
<dbReference type="EMBL" id="JBFOLJ010000058">
    <property type="protein sequence ID" value="KAL2456597.1"/>
    <property type="molecule type" value="Genomic_DNA"/>
</dbReference>
<protein>
    <submittedName>
        <fullName evidence="1">Uncharacterized protein</fullName>
    </submittedName>
</protein>
<dbReference type="AlphaFoldDB" id="A0ABD1NYA7"/>
<comment type="caution">
    <text evidence="1">The sequence shown here is derived from an EMBL/GenBank/DDBJ whole genome shotgun (WGS) entry which is preliminary data.</text>
</comment>